<dbReference type="FunFam" id="1.20.1250.20:FF:000065">
    <property type="entry name" value="Putative MFS pantothenate transporter"/>
    <property type="match status" value="1"/>
</dbReference>
<dbReference type="Proteomes" id="UP000319663">
    <property type="component" value="Unassembled WGS sequence"/>
</dbReference>
<keyword evidence="5 7" id="KW-0472">Membrane</keyword>
<proteinExistence type="inferred from homology"/>
<evidence type="ECO:0000256" key="6">
    <source>
        <dbReference type="ARBA" id="ARBA00037968"/>
    </source>
</evidence>
<dbReference type="InterPro" id="IPR036259">
    <property type="entry name" value="MFS_trans_sf"/>
</dbReference>
<dbReference type="AlphaFoldDB" id="A0A507R0M6"/>
<comment type="caution">
    <text evidence="8">The sequence shown here is derived from an EMBL/GenBank/DDBJ whole genome shotgun (WGS) entry which is preliminary data.</text>
</comment>
<comment type="subcellular location">
    <subcellularLocation>
        <location evidence="1">Membrane</location>
        <topology evidence="1">Multi-pass membrane protein</topology>
    </subcellularLocation>
</comment>
<dbReference type="GO" id="GO:0022857">
    <property type="term" value="F:transmembrane transporter activity"/>
    <property type="evidence" value="ECO:0007669"/>
    <property type="project" value="InterPro"/>
</dbReference>
<evidence type="ECO:0000256" key="7">
    <source>
        <dbReference type="SAM" id="Phobius"/>
    </source>
</evidence>
<evidence type="ECO:0000256" key="1">
    <source>
        <dbReference type="ARBA" id="ARBA00004141"/>
    </source>
</evidence>
<keyword evidence="9" id="KW-1185">Reference proteome</keyword>
<sequence length="493" mass="54980">MAGKQYTVVAAVGVDTASDSPSMSPVAQKAKTTAKTPWWAHLWGHDPTRSAEEVRFIRKLDVFLVSILCLGYFIKNLDQANISNAYVSGMKEDLQMSGNQLNLIDTAWTVGYVLGQVPSQVILTHLRPSVWVPACELIWSMLTFCLAAAKTSNHVITVRFFIGLFESAFYPAAHTILGAWYKPSELGKRACVFHASAAGAGMFSGYLQAGVYKGLNGARGLPGWKWLLAYHGWPRQHTHCFGWAAPVARQSGQLESILSHQRGLRACNTAYDFRRPCPANETRQAKNQVYLLTVLYVIFVNHSPSASLNPLALWMKSTGRYSVYQINIYPTGQKAIPLISTAILAIISDRFRTRPAIMSISTVFAFLSSLLLAVWAIPDALKWFAFYISPIAIPYGPLAMSWASEICAADAEERAITIGIMNSVAYAFNAWLPLVVFPATQAPRFKRGWVYSTIMAFPVQAGITWVVWYFWRREERQKEKERGAAVVEEYRDP</sequence>
<reference evidence="8 9" key="1">
    <citation type="submission" date="2019-06" db="EMBL/GenBank/DDBJ databases">
        <title>Wine fermentation using esterase from Monascus purpureus.</title>
        <authorList>
            <person name="Geng C."/>
            <person name="Zhang Y."/>
        </authorList>
    </citation>
    <scope>NUCLEOTIDE SEQUENCE [LARGE SCALE GENOMIC DNA]</scope>
    <source>
        <strain evidence="8">HQ1</strain>
    </source>
</reference>
<comment type="similarity">
    <text evidence="6">Belongs to the major facilitator superfamily. Allantoate permease family.</text>
</comment>
<dbReference type="Pfam" id="PF07690">
    <property type="entry name" value="MFS_1"/>
    <property type="match status" value="1"/>
</dbReference>
<dbReference type="InterPro" id="IPR011701">
    <property type="entry name" value="MFS"/>
</dbReference>
<dbReference type="PANTHER" id="PTHR43791:SF39">
    <property type="entry name" value="TRANSPORTER LIZ1_SEO1, PUTATIVE (AFU_ORTHOLOGUE AFUA_3G00980)-RELATED"/>
    <property type="match status" value="1"/>
</dbReference>
<dbReference type="STRING" id="5098.A0A507R0M6"/>
<feature type="transmembrane region" description="Helical" evidence="7">
    <location>
        <begin position="356"/>
        <end position="377"/>
    </location>
</feature>
<evidence type="ECO:0000256" key="4">
    <source>
        <dbReference type="ARBA" id="ARBA00022989"/>
    </source>
</evidence>
<name>A0A507R0M6_MONPU</name>
<keyword evidence="4 7" id="KW-1133">Transmembrane helix</keyword>
<organism evidence="8 9">
    <name type="scientific">Monascus purpureus</name>
    <name type="common">Red mold</name>
    <name type="synonym">Monascus anka</name>
    <dbReference type="NCBI Taxonomy" id="5098"/>
    <lineage>
        <taxon>Eukaryota</taxon>
        <taxon>Fungi</taxon>
        <taxon>Dikarya</taxon>
        <taxon>Ascomycota</taxon>
        <taxon>Pezizomycotina</taxon>
        <taxon>Eurotiomycetes</taxon>
        <taxon>Eurotiomycetidae</taxon>
        <taxon>Eurotiales</taxon>
        <taxon>Aspergillaceae</taxon>
        <taxon>Monascus</taxon>
    </lineage>
</organism>
<feature type="transmembrane region" description="Helical" evidence="7">
    <location>
        <begin position="289"/>
        <end position="308"/>
    </location>
</feature>
<evidence type="ECO:0000256" key="2">
    <source>
        <dbReference type="ARBA" id="ARBA00022448"/>
    </source>
</evidence>
<protein>
    <recommendedName>
        <fullName evidence="10">Major facilitator superfamily (MFS) profile domain-containing protein</fullName>
    </recommendedName>
</protein>
<evidence type="ECO:0000313" key="9">
    <source>
        <dbReference type="Proteomes" id="UP000319663"/>
    </source>
</evidence>
<evidence type="ECO:0000256" key="3">
    <source>
        <dbReference type="ARBA" id="ARBA00022692"/>
    </source>
</evidence>
<dbReference type="Gene3D" id="1.20.1250.20">
    <property type="entry name" value="MFS general substrate transporter like domains"/>
    <property type="match status" value="2"/>
</dbReference>
<evidence type="ECO:0008006" key="10">
    <source>
        <dbReference type="Google" id="ProtNLM"/>
    </source>
</evidence>
<feature type="transmembrane region" description="Helical" evidence="7">
    <location>
        <begin position="415"/>
        <end position="437"/>
    </location>
</feature>
<gene>
    <name evidence="8" type="ORF">MPDQ_004972</name>
</gene>
<dbReference type="EMBL" id="VIFY01000033">
    <property type="protein sequence ID" value="TQB74249.1"/>
    <property type="molecule type" value="Genomic_DNA"/>
</dbReference>
<feature type="transmembrane region" description="Helical" evidence="7">
    <location>
        <begin position="449"/>
        <end position="471"/>
    </location>
</feature>
<evidence type="ECO:0000313" key="8">
    <source>
        <dbReference type="EMBL" id="TQB74249.1"/>
    </source>
</evidence>
<dbReference type="PANTHER" id="PTHR43791">
    <property type="entry name" value="PERMEASE-RELATED"/>
    <property type="match status" value="1"/>
</dbReference>
<evidence type="ECO:0000256" key="5">
    <source>
        <dbReference type="ARBA" id="ARBA00023136"/>
    </source>
</evidence>
<keyword evidence="2" id="KW-0813">Transport</keyword>
<dbReference type="SUPFAM" id="SSF103473">
    <property type="entry name" value="MFS general substrate transporter"/>
    <property type="match status" value="1"/>
</dbReference>
<keyword evidence="3 7" id="KW-0812">Transmembrane</keyword>
<feature type="transmembrane region" description="Helical" evidence="7">
    <location>
        <begin position="383"/>
        <end position="403"/>
    </location>
</feature>
<feature type="transmembrane region" description="Helical" evidence="7">
    <location>
        <begin position="328"/>
        <end position="347"/>
    </location>
</feature>
<accession>A0A507R0M6</accession>
<dbReference type="GO" id="GO:0016020">
    <property type="term" value="C:membrane"/>
    <property type="evidence" value="ECO:0007669"/>
    <property type="project" value="UniProtKB-SubCell"/>
</dbReference>